<dbReference type="PANTHER" id="PTHR10039:SF5">
    <property type="entry name" value="NACHT DOMAIN-CONTAINING PROTEIN"/>
    <property type="match status" value="1"/>
</dbReference>
<dbReference type="EMBL" id="MU839832">
    <property type="protein sequence ID" value="KAK1756605.1"/>
    <property type="molecule type" value="Genomic_DNA"/>
</dbReference>
<dbReference type="PANTHER" id="PTHR10039">
    <property type="entry name" value="AMELOGENIN"/>
    <property type="match status" value="1"/>
</dbReference>
<dbReference type="AlphaFoldDB" id="A0AAJ0BE44"/>
<feature type="domain" description="Nephrocystin 3-like N-terminal" evidence="3">
    <location>
        <begin position="600"/>
        <end position="767"/>
    </location>
</feature>
<dbReference type="InterPro" id="IPR036291">
    <property type="entry name" value="NAD(P)-bd_dom_sf"/>
</dbReference>
<dbReference type="Proteomes" id="UP001239445">
    <property type="component" value="Unassembled WGS sequence"/>
</dbReference>
<evidence type="ECO:0000259" key="3">
    <source>
        <dbReference type="Pfam" id="PF24883"/>
    </source>
</evidence>
<sequence length="1166" mass="129822">MPTIAVFGATGAQGGSVVNRLLENPQWKVRGITRDIASPKARALSARGVEMVSADVNSVSSITSAIAGAEAVFGITFWWDLAFATDYASAGPAEVAQLLNIAAAASRSPSLRHLVLSVLPSGGISSGGKFSVPHFDHKQTAIAKLRAEMPALAAITTEFWAGFYPANFVTLPQLRFIPVPSAESGARVLIGPSLPEGELAMVGDVATNPGIIVEAILEAGSKTFERTVVGVTENVSWAGVAAAYERVTGRPAAYVQVPAETFAKVYGDFGAEFVMQTSWSEEYPDWNVMAGDRRLSLEELGIRDKLVGFDDTMQSEIECPIQVAENEFVQAHARDVGGNQAHRQAAGRTKTEHPISITSVPGEMEALAAVSLAGNVLQFAHTTRKLISNYRDLSGLGTNEEHVELAAIVSKLQSLVARIVPPVAHNRMSKEDQSLRDLCNQCHNVADRLLGILKRLADKGDQKPFGSVYQALATEWKAPEIEELWRRLDRIIAAIKMHLELNQRPVMRRLEELEREGEWLCVHRDADFKTLRKDVAAFSEDKQAELLIAAAAKGSQFAAEQAILEYLRFPSINHRHDTIAEAHGESFTWLFGSGDQESPSTFSDWLTCDDDSDIYWISGKPGSGKSTLMKFLSSHAVTNQKLHEWASSRRRSGDPTPGTVVRLVRAEFFFWVADGDRMQKSHEGLLRSLLYQILRQCPDLISKVYYSAWCAGLPSDYEAGLAAERAGIDFCFFIDGLDEFEGHPRDMIQLIRDLRTLPNLKLCVASREWNEFEDEFGQEKTRKLYMQDYNSSDIKAYVYGSLLQDKNYQELEDKSMGEELSKEIVTAANGVFLWVFLVVRSFREGLSNGDSIGDLRRRLRELPTDLNQYFERIVLSDVSEFYRGYSAEMFSVALAAPEPLPLMTYWFMGEGRDDPQYTQKMEIRPLSVPQINKRLKDAKRRLKACCKGLLEPHCSHIYSSAHALPSSAFFSWTVSFLHRTVKEFFALDHIDDLLQRRCQPGWSADVTIGRALLAQAKTAPSDPEYWRPGHTCTQVEELAMLSEQCCGSWLFMMDEYGALGEDIRTIMAKRKTNYAEVNGEDIRTVIAERKAKYAEIHQACAAGNQPRSTTATDDIVTDGLQATIRTACPVQPVIHPVQPAVRPIHIPENPNRRSTSRFMRRLFAMK</sequence>
<dbReference type="SUPFAM" id="SSF52540">
    <property type="entry name" value="P-loop containing nucleoside triphosphate hydrolases"/>
    <property type="match status" value="1"/>
</dbReference>
<keyword evidence="6" id="KW-1185">Reference proteome</keyword>
<dbReference type="InterPro" id="IPR027417">
    <property type="entry name" value="P-loop_NTPase"/>
</dbReference>
<gene>
    <name evidence="5" type="ORF">QBC47DRAFT_445306</name>
</gene>
<feature type="domain" description="DUF7791" evidence="4">
    <location>
        <begin position="878"/>
        <end position="1020"/>
    </location>
</feature>
<evidence type="ECO:0000256" key="1">
    <source>
        <dbReference type="ARBA" id="ARBA00022737"/>
    </source>
</evidence>
<dbReference type="Gene3D" id="3.90.25.10">
    <property type="entry name" value="UDP-galactose 4-epimerase, domain 1"/>
    <property type="match status" value="1"/>
</dbReference>
<name>A0AAJ0BE44_9PEZI</name>
<dbReference type="Pfam" id="PF25053">
    <property type="entry name" value="DUF7791"/>
    <property type="match status" value="1"/>
</dbReference>
<reference evidence="5" key="1">
    <citation type="submission" date="2023-06" db="EMBL/GenBank/DDBJ databases">
        <title>Genome-scale phylogeny and comparative genomics of the fungal order Sordariales.</title>
        <authorList>
            <consortium name="Lawrence Berkeley National Laboratory"/>
            <person name="Hensen N."/>
            <person name="Bonometti L."/>
            <person name="Westerberg I."/>
            <person name="Brannstrom I.O."/>
            <person name="Guillou S."/>
            <person name="Cros-Aarteil S."/>
            <person name="Calhoun S."/>
            <person name="Haridas S."/>
            <person name="Kuo A."/>
            <person name="Mondo S."/>
            <person name="Pangilinan J."/>
            <person name="Riley R."/>
            <person name="Labutti K."/>
            <person name="Andreopoulos B."/>
            <person name="Lipzen A."/>
            <person name="Chen C."/>
            <person name="Yanf M."/>
            <person name="Daum C."/>
            <person name="Ng V."/>
            <person name="Clum A."/>
            <person name="Steindorff A."/>
            <person name="Ohm R."/>
            <person name="Martin F."/>
            <person name="Silar P."/>
            <person name="Natvig D."/>
            <person name="Lalanne C."/>
            <person name="Gautier V."/>
            <person name="Ament-Velasquez S.L."/>
            <person name="Kruys A."/>
            <person name="Hutchinson M.I."/>
            <person name="Powell A.J."/>
            <person name="Barry K."/>
            <person name="Miller A.N."/>
            <person name="Grigoriev I.V."/>
            <person name="Debuchy R."/>
            <person name="Gladieux P."/>
            <person name="Thoren M.H."/>
            <person name="Johannesson H."/>
        </authorList>
    </citation>
    <scope>NUCLEOTIDE SEQUENCE</scope>
    <source>
        <strain evidence="5">PSN4</strain>
    </source>
</reference>
<feature type="domain" description="NmrA-like" evidence="2">
    <location>
        <begin position="3"/>
        <end position="269"/>
    </location>
</feature>
<evidence type="ECO:0008006" key="7">
    <source>
        <dbReference type="Google" id="ProtNLM"/>
    </source>
</evidence>
<dbReference type="InterPro" id="IPR056884">
    <property type="entry name" value="NPHP3-like_N"/>
</dbReference>
<proteinExistence type="predicted"/>
<dbReference type="InterPro" id="IPR056693">
    <property type="entry name" value="DUF7791"/>
</dbReference>
<dbReference type="Gene3D" id="3.40.50.720">
    <property type="entry name" value="NAD(P)-binding Rossmann-like Domain"/>
    <property type="match status" value="1"/>
</dbReference>
<protein>
    <recommendedName>
        <fullName evidence="7">NmrA-like domain-containing protein</fullName>
    </recommendedName>
</protein>
<dbReference type="Gene3D" id="3.40.50.300">
    <property type="entry name" value="P-loop containing nucleotide triphosphate hydrolases"/>
    <property type="match status" value="1"/>
</dbReference>
<evidence type="ECO:0000259" key="2">
    <source>
        <dbReference type="Pfam" id="PF05368"/>
    </source>
</evidence>
<dbReference type="Pfam" id="PF24883">
    <property type="entry name" value="NPHP3_N"/>
    <property type="match status" value="1"/>
</dbReference>
<accession>A0AAJ0BE44</accession>
<organism evidence="5 6">
    <name type="scientific">Echria macrotheca</name>
    <dbReference type="NCBI Taxonomy" id="438768"/>
    <lineage>
        <taxon>Eukaryota</taxon>
        <taxon>Fungi</taxon>
        <taxon>Dikarya</taxon>
        <taxon>Ascomycota</taxon>
        <taxon>Pezizomycotina</taxon>
        <taxon>Sordariomycetes</taxon>
        <taxon>Sordariomycetidae</taxon>
        <taxon>Sordariales</taxon>
        <taxon>Schizotheciaceae</taxon>
        <taxon>Echria</taxon>
    </lineage>
</organism>
<comment type="caution">
    <text evidence="5">The sequence shown here is derived from an EMBL/GenBank/DDBJ whole genome shotgun (WGS) entry which is preliminary data.</text>
</comment>
<evidence type="ECO:0000259" key="4">
    <source>
        <dbReference type="Pfam" id="PF25053"/>
    </source>
</evidence>
<evidence type="ECO:0000313" key="6">
    <source>
        <dbReference type="Proteomes" id="UP001239445"/>
    </source>
</evidence>
<evidence type="ECO:0000313" key="5">
    <source>
        <dbReference type="EMBL" id="KAK1756605.1"/>
    </source>
</evidence>
<dbReference type="SUPFAM" id="SSF51735">
    <property type="entry name" value="NAD(P)-binding Rossmann-fold domains"/>
    <property type="match status" value="1"/>
</dbReference>
<dbReference type="Pfam" id="PF05368">
    <property type="entry name" value="NmrA"/>
    <property type="match status" value="1"/>
</dbReference>
<dbReference type="InterPro" id="IPR008030">
    <property type="entry name" value="NmrA-like"/>
</dbReference>
<keyword evidence="1" id="KW-0677">Repeat</keyword>